<evidence type="ECO:0000256" key="4">
    <source>
        <dbReference type="ARBA" id="ARBA00023136"/>
    </source>
</evidence>
<keyword evidence="8" id="KW-1185">Reference proteome</keyword>
<keyword evidence="7" id="KW-0378">Hydrolase</keyword>
<evidence type="ECO:0000256" key="5">
    <source>
        <dbReference type="ARBA" id="ARBA00023211"/>
    </source>
</evidence>
<dbReference type="EC" id="3.6.1.54" evidence="7"/>
<evidence type="ECO:0000256" key="1">
    <source>
        <dbReference type="ARBA" id="ARBA00022475"/>
    </source>
</evidence>
<proteinExistence type="predicted"/>
<keyword evidence="5" id="KW-0464">Manganese</keyword>
<evidence type="ECO:0000259" key="6">
    <source>
        <dbReference type="Pfam" id="PF00149"/>
    </source>
</evidence>
<dbReference type="InterPro" id="IPR043461">
    <property type="entry name" value="LpxH-like"/>
</dbReference>
<evidence type="ECO:0000256" key="2">
    <source>
        <dbReference type="ARBA" id="ARBA00022519"/>
    </source>
</evidence>
<dbReference type="GO" id="GO:0016787">
    <property type="term" value="F:hydrolase activity"/>
    <property type="evidence" value="ECO:0007669"/>
    <property type="project" value="UniProtKB-KW"/>
</dbReference>
<dbReference type="Gene3D" id="3.60.21.10">
    <property type="match status" value="1"/>
</dbReference>
<name>A0ABT6FAT4_9BACT</name>
<feature type="domain" description="Calcineurin-like phosphoesterase" evidence="6">
    <location>
        <begin position="19"/>
        <end position="199"/>
    </location>
</feature>
<dbReference type="Pfam" id="PF00149">
    <property type="entry name" value="Metallophos"/>
    <property type="match status" value="1"/>
</dbReference>
<protein>
    <submittedName>
        <fullName evidence="7">UDP-2,3-diacylglucosamine diphosphatase</fullName>
        <ecNumber evidence="7">3.6.1.54</ecNumber>
    </submittedName>
</protein>
<dbReference type="RefSeq" id="WP_277861056.1">
    <property type="nucleotide sequence ID" value="NZ_JARRAG010000002.1"/>
</dbReference>
<dbReference type="InterPro" id="IPR029052">
    <property type="entry name" value="Metallo-depent_PP-like"/>
</dbReference>
<keyword evidence="2" id="KW-0997">Cell inner membrane</keyword>
<dbReference type="EMBL" id="JARRAG010000002">
    <property type="protein sequence ID" value="MDG3004702.1"/>
    <property type="molecule type" value="Genomic_DNA"/>
</dbReference>
<dbReference type="PANTHER" id="PTHR34990">
    <property type="entry name" value="UDP-2,3-DIACYLGLUCOSAMINE HYDROLASE-RELATED"/>
    <property type="match status" value="1"/>
</dbReference>
<organism evidence="7 8">
    <name type="scientific">Paludisphaera mucosa</name>
    <dbReference type="NCBI Taxonomy" id="3030827"/>
    <lineage>
        <taxon>Bacteria</taxon>
        <taxon>Pseudomonadati</taxon>
        <taxon>Planctomycetota</taxon>
        <taxon>Planctomycetia</taxon>
        <taxon>Isosphaerales</taxon>
        <taxon>Isosphaeraceae</taxon>
        <taxon>Paludisphaera</taxon>
    </lineage>
</organism>
<evidence type="ECO:0000313" key="7">
    <source>
        <dbReference type="EMBL" id="MDG3004702.1"/>
    </source>
</evidence>
<dbReference type="CDD" id="cd07398">
    <property type="entry name" value="MPP_YbbF-LpxH"/>
    <property type="match status" value="1"/>
</dbReference>
<reference evidence="7 8" key="1">
    <citation type="submission" date="2023-03" db="EMBL/GenBank/DDBJ databases">
        <title>Paludisphaera mucosa sp. nov. a novel planctomycete from northern fen.</title>
        <authorList>
            <person name="Ivanova A."/>
        </authorList>
    </citation>
    <scope>NUCLEOTIDE SEQUENCE [LARGE SCALE GENOMIC DNA]</scope>
    <source>
        <strain evidence="7 8">Pla2</strain>
    </source>
</reference>
<evidence type="ECO:0000256" key="3">
    <source>
        <dbReference type="ARBA" id="ARBA00022723"/>
    </source>
</evidence>
<comment type="caution">
    <text evidence="7">The sequence shown here is derived from an EMBL/GenBank/DDBJ whole genome shotgun (WGS) entry which is preliminary data.</text>
</comment>
<dbReference type="SUPFAM" id="SSF56300">
    <property type="entry name" value="Metallo-dependent phosphatases"/>
    <property type="match status" value="1"/>
</dbReference>
<keyword evidence="1" id="KW-1003">Cell membrane</keyword>
<dbReference type="Proteomes" id="UP001216907">
    <property type="component" value="Unassembled WGS sequence"/>
</dbReference>
<sequence>MQRDLERRQGQPLRRYDCLVISDLHLGSDVCQAKPLAEFLGWAAENSRELVINGDIFDDLNFSRLSKSHFACLKAIRRHSDRDDFRVSWIRGNHDGPADVVAHIVGVDVLDEYYFENERLRLLILHGDQFDRFVENYGLLTEAACRVYYYIQKWAPHHASRYIRRVSKKFQRSSEMIRDGAVAYAASKGCRYVVCGHTHLAGVEEVRGVLYANSGTWTEHLPCPFVSVRGDEVRLEYWPPAEAEGEADDASAGFDREEESAMACPSAAEPQHLAPFRILDRFLQLFPLGHSQKAGSPL</sequence>
<dbReference type="InterPro" id="IPR004843">
    <property type="entry name" value="Calcineurin-like_PHP"/>
</dbReference>
<evidence type="ECO:0000313" key="8">
    <source>
        <dbReference type="Proteomes" id="UP001216907"/>
    </source>
</evidence>
<keyword evidence="4" id="KW-0472">Membrane</keyword>
<accession>A0ABT6FAT4</accession>
<dbReference type="PANTHER" id="PTHR34990:SF2">
    <property type="entry name" value="BLL8164 PROTEIN"/>
    <property type="match status" value="1"/>
</dbReference>
<gene>
    <name evidence="7" type="ORF">PZE19_13015</name>
</gene>
<keyword evidence="3" id="KW-0479">Metal-binding</keyword>